<proteinExistence type="predicted"/>
<reference evidence="2" key="2">
    <citation type="submission" date="2025-09" db="UniProtKB">
        <authorList>
            <consortium name="Ensembl"/>
        </authorList>
    </citation>
    <scope>IDENTIFICATION</scope>
</reference>
<feature type="region of interest" description="Disordered" evidence="1">
    <location>
        <begin position="38"/>
        <end position="69"/>
    </location>
</feature>
<evidence type="ECO:0000256" key="1">
    <source>
        <dbReference type="SAM" id="MobiDB-lite"/>
    </source>
</evidence>
<name>A0A673FV41_9TELE</name>
<protein>
    <submittedName>
        <fullName evidence="2">Uncharacterized protein</fullName>
    </submittedName>
</protein>
<keyword evidence="3" id="KW-1185">Reference proteome</keyword>
<evidence type="ECO:0000313" key="2">
    <source>
        <dbReference type="Ensembl" id="ENSSRHP00000003928.1"/>
    </source>
</evidence>
<evidence type="ECO:0000313" key="3">
    <source>
        <dbReference type="Proteomes" id="UP000472270"/>
    </source>
</evidence>
<accession>A0A673FV41</accession>
<dbReference type="Proteomes" id="UP000472270">
    <property type="component" value="Unassembled WGS sequence"/>
</dbReference>
<sequence>MGTLGQCTKKMEIAVRLTTAHSMQKRIIPRQRRFSFFTMKPPRKVPPPPAANYPSPSPTPPLVSQDSAF</sequence>
<feature type="compositionally biased region" description="Pro residues" evidence="1">
    <location>
        <begin position="44"/>
        <end position="61"/>
    </location>
</feature>
<organism evidence="2 3">
    <name type="scientific">Sinocyclocheilus rhinocerous</name>
    <dbReference type="NCBI Taxonomy" id="307959"/>
    <lineage>
        <taxon>Eukaryota</taxon>
        <taxon>Metazoa</taxon>
        <taxon>Chordata</taxon>
        <taxon>Craniata</taxon>
        <taxon>Vertebrata</taxon>
        <taxon>Euteleostomi</taxon>
        <taxon>Actinopterygii</taxon>
        <taxon>Neopterygii</taxon>
        <taxon>Teleostei</taxon>
        <taxon>Ostariophysi</taxon>
        <taxon>Cypriniformes</taxon>
        <taxon>Cyprinidae</taxon>
        <taxon>Cyprininae</taxon>
        <taxon>Sinocyclocheilus</taxon>
    </lineage>
</organism>
<dbReference type="Ensembl" id="ENSSRHT00000004073.1">
    <property type="protein sequence ID" value="ENSSRHP00000003928.1"/>
    <property type="gene ID" value="ENSSRHG00000002672.1"/>
</dbReference>
<dbReference type="AlphaFoldDB" id="A0A673FV41"/>
<reference evidence="2" key="1">
    <citation type="submission" date="2025-08" db="UniProtKB">
        <authorList>
            <consortium name="Ensembl"/>
        </authorList>
    </citation>
    <scope>IDENTIFICATION</scope>
</reference>